<evidence type="ECO:0000313" key="2">
    <source>
        <dbReference type="EMBL" id="SHO57464.1"/>
    </source>
</evidence>
<keyword evidence="1" id="KW-0732">Signal</keyword>
<evidence type="ECO:0000313" key="3">
    <source>
        <dbReference type="Proteomes" id="UP000184600"/>
    </source>
</evidence>
<evidence type="ECO:0000256" key="1">
    <source>
        <dbReference type="SAM" id="SignalP"/>
    </source>
</evidence>
<sequence length="144" mass="15757">MKLTKFVAPLLLLPSLAFAHSTEMIFNAPILSCGTNYMNLTLSNLSDHNTNVKVELYNKSGQPVTPTASTGMDDFLPNENFTIPANSSVVYYADFRKVNGNNDCSTSPVIIKIIKDKNSEILATGYKSATNTLVQFNINQGKAF</sequence>
<keyword evidence="3" id="KW-1185">Reference proteome</keyword>
<organism evidence="2 3">
    <name type="scientific">Vibrio quintilis</name>
    <dbReference type="NCBI Taxonomy" id="1117707"/>
    <lineage>
        <taxon>Bacteria</taxon>
        <taxon>Pseudomonadati</taxon>
        <taxon>Pseudomonadota</taxon>
        <taxon>Gammaproteobacteria</taxon>
        <taxon>Vibrionales</taxon>
        <taxon>Vibrionaceae</taxon>
        <taxon>Vibrio</taxon>
    </lineage>
</organism>
<gene>
    <name evidence="2" type="ORF">VQ7734_03234</name>
</gene>
<proteinExistence type="predicted"/>
<accession>A0A1M7YXZ2</accession>
<dbReference type="EMBL" id="FRFG01000041">
    <property type="protein sequence ID" value="SHO57464.1"/>
    <property type="molecule type" value="Genomic_DNA"/>
</dbReference>
<name>A0A1M7YXZ2_9VIBR</name>
<dbReference type="Proteomes" id="UP000184600">
    <property type="component" value="Unassembled WGS sequence"/>
</dbReference>
<dbReference type="OrthoDB" id="9848192at2"/>
<feature type="signal peptide" evidence="1">
    <location>
        <begin position="1"/>
        <end position="19"/>
    </location>
</feature>
<feature type="chain" id="PRO_5012884518" evidence="1">
    <location>
        <begin position="20"/>
        <end position="144"/>
    </location>
</feature>
<reference evidence="3" key="1">
    <citation type="submission" date="2016-12" db="EMBL/GenBank/DDBJ databases">
        <authorList>
            <person name="Rodrigo-Torres L."/>
            <person name="Arahal R.D."/>
            <person name="Lucena T."/>
        </authorList>
    </citation>
    <scope>NUCLEOTIDE SEQUENCE [LARGE SCALE GENOMIC DNA]</scope>
</reference>
<dbReference type="AlphaFoldDB" id="A0A1M7YXZ2"/>
<dbReference type="RefSeq" id="WP_073584431.1">
    <property type="nucleotide sequence ID" value="NZ_AP024897.1"/>
</dbReference>
<protein>
    <submittedName>
        <fullName evidence="2">Uncharacterized protein</fullName>
    </submittedName>
</protein>